<keyword evidence="4 6" id="KW-0472">Membrane</keyword>
<feature type="compositionally biased region" description="Pro residues" evidence="5">
    <location>
        <begin position="377"/>
        <end position="386"/>
    </location>
</feature>
<keyword evidence="2 6" id="KW-0812">Transmembrane</keyword>
<evidence type="ECO:0000256" key="1">
    <source>
        <dbReference type="ARBA" id="ARBA00004141"/>
    </source>
</evidence>
<feature type="transmembrane region" description="Helical" evidence="6">
    <location>
        <begin position="194"/>
        <end position="217"/>
    </location>
</feature>
<reference evidence="7 8" key="1">
    <citation type="submission" date="2019-02" db="EMBL/GenBank/DDBJ databases">
        <title>Genome sequencing of the rare red list fungi Dentipellis fragilis.</title>
        <authorList>
            <person name="Buettner E."/>
            <person name="Kellner H."/>
        </authorList>
    </citation>
    <scope>NUCLEOTIDE SEQUENCE [LARGE SCALE GENOMIC DNA]</scope>
    <source>
        <strain evidence="7 8">DSM 105465</strain>
    </source>
</reference>
<dbReference type="EMBL" id="SEOQ01000380">
    <property type="protein sequence ID" value="TFY64241.1"/>
    <property type="molecule type" value="Genomic_DNA"/>
</dbReference>
<dbReference type="Proteomes" id="UP000298327">
    <property type="component" value="Unassembled WGS sequence"/>
</dbReference>
<dbReference type="AlphaFoldDB" id="A0A4Y9YRR0"/>
<dbReference type="GO" id="GO:0004930">
    <property type="term" value="F:G protein-coupled receptor activity"/>
    <property type="evidence" value="ECO:0007669"/>
    <property type="project" value="TreeGrafter"/>
</dbReference>
<feature type="transmembrane region" description="Helical" evidence="6">
    <location>
        <begin position="159"/>
        <end position="182"/>
    </location>
</feature>
<dbReference type="Gene3D" id="1.20.1070.10">
    <property type="entry name" value="Rhodopsin 7-helix transmembrane proteins"/>
    <property type="match status" value="1"/>
</dbReference>
<protein>
    <submittedName>
        <fullName evidence="7">Uncharacterized protein</fullName>
    </submittedName>
</protein>
<accession>A0A4Y9YRR0</accession>
<dbReference type="SUPFAM" id="SSF81321">
    <property type="entry name" value="Family A G protein-coupled receptor-like"/>
    <property type="match status" value="1"/>
</dbReference>
<evidence type="ECO:0000256" key="5">
    <source>
        <dbReference type="SAM" id="MobiDB-lite"/>
    </source>
</evidence>
<keyword evidence="8" id="KW-1185">Reference proteome</keyword>
<organism evidence="7 8">
    <name type="scientific">Dentipellis fragilis</name>
    <dbReference type="NCBI Taxonomy" id="205917"/>
    <lineage>
        <taxon>Eukaryota</taxon>
        <taxon>Fungi</taxon>
        <taxon>Dikarya</taxon>
        <taxon>Basidiomycota</taxon>
        <taxon>Agaricomycotina</taxon>
        <taxon>Agaricomycetes</taxon>
        <taxon>Russulales</taxon>
        <taxon>Hericiaceae</taxon>
        <taxon>Dentipellis</taxon>
    </lineage>
</organism>
<evidence type="ECO:0000313" key="8">
    <source>
        <dbReference type="Proteomes" id="UP000298327"/>
    </source>
</evidence>
<sequence>MSSDHSPSANLSSGFVCTPEELAQSSPNSTNIYCLTRGQSIGLTVSTRFAGFSSPQHADSGICPHSSCDHNADPPQLTSEAGFISLFSVLILFGLIVRNVIRYRRDAIDPSWRLLDKPLDIYMLSLFCLDFVQALGSVLDVKWVNEGKVYSGTFCSAQGAIQQLGETGVAMTTFVIAVHTFVTAVWKKGVHSRFVAFCIVGFIWLYVILFTSIGLGLHATGDNRWDTPTPYWCWIGQQWKVERIFGEYLWLWITLGTSIVVYIPLFLWSQGIMSVDEHRWWRFHMHPLRKAQDFEPRRRFALSMLAYPLSYSVLVLPLSIVRWLTFNTGGSVPSAATFVVITLYGLSGMVNVLLLLLTRPRLLLFSEPLPTTSPIRAPLPEPPRPPSKGYRPDTVGSQQPIRMGTLKEDGRWKLPLVQGSVASSYDSVLHIH</sequence>
<evidence type="ECO:0000256" key="3">
    <source>
        <dbReference type="ARBA" id="ARBA00022989"/>
    </source>
</evidence>
<dbReference type="STRING" id="205917.A0A4Y9YRR0"/>
<dbReference type="GO" id="GO:0005886">
    <property type="term" value="C:plasma membrane"/>
    <property type="evidence" value="ECO:0007669"/>
    <property type="project" value="TreeGrafter"/>
</dbReference>
<proteinExistence type="predicted"/>
<comment type="caution">
    <text evidence="7">The sequence shown here is derived from an EMBL/GenBank/DDBJ whole genome shotgun (WGS) entry which is preliminary data.</text>
</comment>
<feature type="transmembrane region" description="Helical" evidence="6">
    <location>
        <begin position="336"/>
        <end position="357"/>
    </location>
</feature>
<dbReference type="PANTHER" id="PTHR23112:SF37">
    <property type="entry name" value="G PROTEIN-COUPLED RECEPTOR GPR1"/>
    <property type="match status" value="1"/>
</dbReference>
<name>A0A4Y9YRR0_9AGAM</name>
<feature type="region of interest" description="Disordered" evidence="5">
    <location>
        <begin position="374"/>
        <end position="399"/>
    </location>
</feature>
<evidence type="ECO:0000256" key="4">
    <source>
        <dbReference type="ARBA" id="ARBA00023136"/>
    </source>
</evidence>
<dbReference type="PANTHER" id="PTHR23112">
    <property type="entry name" value="G PROTEIN-COUPLED RECEPTOR 157-RELATED"/>
    <property type="match status" value="1"/>
</dbReference>
<comment type="subcellular location">
    <subcellularLocation>
        <location evidence="1">Membrane</location>
        <topology evidence="1">Multi-pass membrane protein</topology>
    </subcellularLocation>
</comment>
<dbReference type="GO" id="GO:0007189">
    <property type="term" value="P:adenylate cyclase-activating G protein-coupled receptor signaling pathway"/>
    <property type="evidence" value="ECO:0007669"/>
    <property type="project" value="TreeGrafter"/>
</dbReference>
<feature type="transmembrane region" description="Helical" evidence="6">
    <location>
        <begin position="300"/>
        <end position="324"/>
    </location>
</feature>
<evidence type="ECO:0000256" key="6">
    <source>
        <dbReference type="SAM" id="Phobius"/>
    </source>
</evidence>
<feature type="transmembrane region" description="Helical" evidence="6">
    <location>
        <begin position="121"/>
        <end position="139"/>
    </location>
</feature>
<feature type="transmembrane region" description="Helical" evidence="6">
    <location>
        <begin position="249"/>
        <end position="269"/>
    </location>
</feature>
<evidence type="ECO:0000256" key="2">
    <source>
        <dbReference type="ARBA" id="ARBA00022692"/>
    </source>
</evidence>
<feature type="transmembrane region" description="Helical" evidence="6">
    <location>
        <begin position="81"/>
        <end position="101"/>
    </location>
</feature>
<keyword evidence="3 6" id="KW-1133">Transmembrane helix</keyword>
<dbReference type="OrthoDB" id="100006at2759"/>
<evidence type="ECO:0000313" key="7">
    <source>
        <dbReference type="EMBL" id="TFY64241.1"/>
    </source>
</evidence>
<gene>
    <name evidence="7" type="ORF">EVG20_g6012</name>
</gene>